<evidence type="ECO:0000313" key="2">
    <source>
        <dbReference type="Proteomes" id="UP000321363"/>
    </source>
</evidence>
<organism evidence="1 2">
    <name type="scientific">Metabacillus litoralis</name>
    <dbReference type="NCBI Taxonomy" id="152268"/>
    <lineage>
        <taxon>Bacteria</taxon>
        <taxon>Bacillati</taxon>
        <taxon>Bacillota</taxon>
        <taxon>Bacilli</taxon>
        <taxon>Bacillales</taxon>
        <taxon>Bacillaceae</taxon>
        <taxon>Metabacillus</taxon>
    </lineage>
</organism>
<dbReference type="InterPro" id="IPR018679">
    <property type="entry name" value="DUF2161"/>
</dbReference>
<proteinExistence type="predicted"/>
<reference evidence="1 2" key="1">
    <citation type="journal article" date="2005" name="Int. J. Syst. Evol. Microbiol.">
        <title>Bacillus litoralis sp. nov., isolated from a tidal flat of the Yellow Sea in Korea.</title>
        <authorList>
            <person name="Yoon J.H."/>
            <person name="Oh T.K."/>
        </authorList>
    </citation>
    <scope>NUCLEOTIDE SEQUENCE [LARGE SCALE GENOMIC DNA]</scope>
    <source>
        <strain evidence="1 2">SW-211</strain>
    </source>
</reference>
<gene>
    <name evidence="1" type="ORF">FS935_01955</name>
</gene>
<dbReference type="AlphaFoldDB" id="A0A5C6WAY0"/>
<name>A0A5C6WAY0_9BACI</name>
<keyword evidence="2" id="KW-1185">Reference proteome</keyword>
<comment type="caution">
    <text evidence="1">The sequence shown here is derived from an EMBL/GenBank/DDBJ whole genome shotgun (WGS) entry which is preliminary data.</text>
</comment>
<protein>
    <submittedName>
        <fullName evidence="1">Uncharacterized protein</fullName>
    </submittedName>
</protein>
<dbReference type="Proteomes" id="UP000321363">
    <property type="component" value="Unassembled WGS sequence"/>
</dbReference>
<dbReference type="Pfam" id="PF09929">
    <property type="entry name" value="DUF2161"/>
    <property type="match status" value="1"/>
</dbReference>
<dbReference type="EMBL" id="VOQF01000001">
    <property type="protein sequence ID" value="TXC92982.1"/>
    <property type="molecule type" value="Genomic_DNA"/>
</dbReference>
<dbReference type="OrthoDB" id="9795163at2"/>
<sequence length="239" mass="27940">MEEKKKRQESDLYKPIQNYFIGEGYEVYGEVKDCDMAVVKEDELIVIELKLNLTVDLLLQATKRQRLTNAVYIAIPKPSYNLRSKRWRDVCHLVQRLELGLILVSFTGNRRRMEVINHPTSFDRNKSNLRNKRKREALLKEISGRSADYNIGGSNRTKIMTAYKENCIQIAAYLNHFGELSPRILKQKGTGDKTSSILTKNFYGWFKRVKRGVYTISEKGINELKEYQDLVSYYLEKLD</sequence>
<accession>A0A5C6WAY0</accession>
<evidence type="ECO:0000313" key="1">
    <source>
        <dbReference type="EMBL" id="TXC92982.1"/>
    </source>
</evidence>
<dbReference type="RefSeq" id="WP_146945843.1">
    <property type="nucleotide sequence ID" value="NZ_VOQF01000001.1"/>
</dbReference>